<reference evidence="1" key="1">
    <citation type="submission" date="2009-10" db="EMBL/GenBank/DDBJ databases">
        <title>Diversity of trophic interactions inside an arsenic-rich microbial ecosystem.</title>
        <authorList>
            <person name="Bertin P.N."/>
            <person name="Heinrich-Salmeron A."/>
            <person name="Pelletier E."/>
            <person name="Goulhen-Chollet F."/>
            <person name="Arsene-Ploetze F."/>
            <person name="Gallien S."/>
            <person name="Calteau A."/>
            <person name="Vallenet D."/>
            <person name="Casiot C."/>
            <person name="Chane-Woon-Ming B."/>
            <person name="Giloteaux L."/>
            <person name="Barakat M."/>
            <person name="Bonnefoy V."/>
            <person name="Bruneel O."/>
            <person name="Chandler M."/>
            <person name="Cleiss J."/>
            <person name="Duran R."/>
            <person name="Elbaz-Poulichet F."/>
            <person name="Fonknechten N."/>
            <person name="Lauga B."/>
            <person name="Mornico D."/>
            <person name="Ortet P."/>
            <person name="Schaeffer C."/>
            <person name="Siguier P."/>
            <person name="Alexander Thil Smith A."/>
            <person name="Van Dorsselaer A."/>
            <person name="Weissenbach J."/>
            <person name="Medigue C."/>
            <person name="Le Paslier D."/>
        </authorList>
    </citation>
    <scope>NUCLEOTIDE SEQUENCE</scope>
</reference>
<sequence length="128" mass="13631">MGTTFVTALRADEGACAFQALLADNAPLTIRPDRAPMFATGRTGNITFAPTMVADRLRESILKIPREPQAFLPTDRARLGFLVITRTRGAHHPFLHREAGAGHGFATADTVPILGLAGTAGCRCFAAQ</sequence>
<gene>
    <name evidence="1" type="ORF">CARN7_2453</name>
</gene>
<evidence type="ECO:0000313" key="1">
    <source>
        <dbReference type="EMBL" id="CBI11617.1"/>
    </source>
</evidence>
<organism evidence="1">
    <name type="scientific">mine drainage metagenome</name>
    <dbReference type="NCBI Taxonomy" id="410659"/>
    <lineage>
        <taxon>unclassified sequences</taxon>
        <taxon>metagenomes</taxon>
        <taxon>ecological metagenomes</taxon>
    </lineage>
</organism>
<name>E6QWJ4_9ZZZZ</name>
<dbReference type="EMBL" id="CABR01000155">
    <property type="protein sequence ID" value="CBI11617.1"/>
    <property type="molecule type" value="Genomic_DNA"/>
</dbReference>
<comment type="caution">
    <text evidence="1">The sequence shown here is derived from an EMBL/GenBank/DDBJ whole genome shotgun (WGS) entry which is preliminary data.</text>
</comment>
<protein>
    <submittedName>
        <fullName evidence="1">Uncharacterized protein</fullName>
    </submittedName>
</protein>
<dbReference type="AlphaFoldDB" id="E6QWJ4"/>
<accession>E6QWJ4</accession>
<proteinExistence type="predicted"/>